<feature type="chain" id="PRO_5032319781" evidence="1">
    <location>
        <begin position="31"/>
        <end position="343"/>
    </location>
</feature>
<sequence>MTMPAPVRLPNAIVFSAALCVALAGTRAAAVQVDVMSPWQPARIDLVIDVDDKPACSLRRDAAGDATRVVLCRFELAPGPHALRAHGEYALDGDDGKRHARKGEQAIALVDFAPAASVLSKADRPYGERVAAFIKATRAFAREHGVEVWLDVGKPADAATIDRARQRLGFDLPADLVSLQRTVGAIRIGDHAMTSAADLRDAYGAIVKDWGTPEAAMQEDYSPKMQELLKASTLLFTEVGDGLGGLLYRPPPTKACGAQGIYYWTSQEGGDENLSANGACPDFAAAFRWLVEAFVIDDLARSLADEHASVLIDTSTGAQALELDLADGDAFGIGLARHWQSPY</sequence>
<keyword evidence="1" id="KW-0732">Signal</keyword>
<dbReference type="AlphaFoldDB" id="A0A839F4Z4"/>
<accession>A0A839F4Z4</accession>
<proteinExistence type="predicted"/>
<feature type="signal peptide" evidence="1">
    <location>
        <begin position="1"/>
        <end position="30"/>
    </location>
</feature>
<dbReference type="EMBL" id="JACGXL010000004">
    <property type="protein sequence ID" value="MBA8888598.1"/>
    <property type="molecule type" value="Genomic_DNA"/>
</dbReference>
<dbReference type="RefSeq" id="WP_182531640.1">
    <property type="nucleotide sequence ID" value="NZ_JACGXL010000004.1"/>
</dbReference>
<keyword evidence="3" id="KW-1185">Reference proteome</keyword>
<evidence type="ECO:0000256" key="1">
    <source>
        <dbReference type="SAM" id="SignalP"/>
    </source>
</evidence>
<dbReference type="Proteomes" id="UP000550401">
    <property type="component" value="Unassembled WGS sequence"/>
</dbReference>
<comment type="caution">
    <text evidence="2">The sequence shown here is derived from an EMBL/GenBank/DDBJ whole genome shotgun (WGS) entry which is preliminary data.</text>
</comment>
<gene>
    <name evidence="2" type="ORF">FHW12_002831</name>
</gene>
<name>A0A839F4Z4_9GAMM</name>
<organism evidence="2 3">
    <name type="scientific">Dokdonella fugitiva</name>
    <dbReference type="NCBI Taxonomy" id="328517"/>
    <lineage>
        <taxon>Bacteria</taxon>
        <taxon>Pseudomonadati</taxon>
        <taxon>Pseudomonadota</taxon>
        <taxon>Gammaproteobacteria</taxon>
        <taxon>Lysobacterales</taxon>
        <taxon>Rhodanobacteraceae</taxon>
        <taxon>Dokdonella</taxon>
    </lineage>
</organism>
<evidence type="ECO:0000313" key="2">
    <source>
        <dbReference type="EMBL" id="MBA8888598.1"/>
    </source>
</evidence>
<evidence type="ECO:0000313" key="3">
    <source>
        <dbReference type="Proteomes" id="UP000550401"/>
    </source>
</evidence>
<protein>
    <submittedName>
        <fullName evidence="2">Uncharacterized protein</fullName>
    </submittedName>
</protein>
<reference evidence="2 3" key="1">
    <citation type="submission" date="2020-07" db="EMBL/GenBank/DDBJ databases">
        <title>Genomic Encyclopedia of Type Strains, Phase IV (KMG-V): Genome sequencing to study the core and pangenomes of soil and plant-associated prokaryotes.</title>
        <authorList>
            <person name="Whitman W."/>
        </authorList>
    </citation>
    <scope>NUCLEOTIDE SEQUENCE [LARGE SCALE GENOMIC DNA]</scope>
    <source>
        <strain evidence="2 3">RH2WT43</strain>
    </source>
</reference>